<proteinExistence type="predicted"/>
<reference evidence="1 2" key="1">
    <citation type="submission" date="2018-07" db="EMBL/GenBank/DDBJ databases">
        <title>Anaerosacharophilus polymeroproducens gen. nov. sp. nov., an anaerobic bacterium isolated from salt field.</title>
        <authorList>
            <person name="Kim W."/>
            <person name="Yang S.-H."/>
            <person name="Oh J."/>
            <person name="Lee J.-H."/>
            <person name="Kwon K.K."/>
        </authorList>
    </citation>
    <scope>NUCLEOTIDE SEQUENCE [LARGE SCALE GENOMIC DNA]</scope>
    <source>
        <strain evidence="1 2">MCWD5</strain>
    </source>
</reference>
<sequence length="126" mass="14766">MNIFSKKIDSGLSFTVHSLDILTCFLCTVKRLIKNEVNFMKRVIEAARIFFEDLYENTATVVGVKRCEDNWELLVEVITDDDYTRKRAKNDLISVFKVNMDSDLQIISYSREEIRERGKALEKTIY</sequence>
<dbReference type="GO" id="GO:0031412">
    <property type="term" value="P:gas vesicle organization"/>
    <property type="evidence" value="ECO:0007669"/>
    <property type="project" value="InterPro"/>
</dbReference>
<organism evidence="1 2">
    <name type="scientific">Anaerosacchariphilus polymeriproducens</name>
    <dbReference type="NCBI Taxonomy" id="1812858"/>
    <lineage>
        <taxon>Bacteria</taxon>
        <taxon>Bacillati</taxon>
        <taxon>Bacillota</taxon>
        <taxon>Clostridia</taxon>
        <taxon>Lachnospirales</taxon>
        <taxon>Lachnospiraceae</taxon>
        <taxon>Anaerosacchariphilus</taxon>
    </lineage>
</organism>
<dbReference type="EMBL" id="QRCT01000009">
    <property type="protein sequence ID" value="RDU24975.1"/>
    <property type="molecule type" value="Genomic_DNA"/>
</dbReference>
<dbReference type="Pfam" id="PF05800">
    <property type="entry name" value="GvpO"/>
    <property type="match status" value="1"/>
</dbReference>
<keyword evidence="2" id="KW-1185">Reference proteome</keyword>
<name>A0A371AZF1_9FIRM</name>
<dbReference type="AlphaFoldDB" id="A0A371AZF1"/>
<protein>
    <submittedName>
        <fullName evidence="1">Uncharacterized protein</fullName>
    </submittedName>
</protein>
<gene>
    <name evidence="1" type="ORF">DWV06_01735</name>
</gene>
<comment type="caution">
    <text evidence="1">The sequence shown here is derived from an EMBL/GenBank/DDBJ whole genome shotgun (WGS) entry which is preliminary data.</text>
</comment>
<dbReference type="Proteomes" id="UP000255036">
    <property type="component" value="Unassembled WGS sequence"/>
</dbReference>
<evidence type="ECO:0000313" key="2">
    <source>
        <dbReference type="Proteomes" id="UP000255036"/>
    </source>
</evidence>
<evidence type="ECO:0000313" key="1">
    <source>
        <dbReference type="EMBL" id="RDU24975.1"/>
    </source>
</evidence>
<dbReference type="InterPro" id="IPR008634">
    <property type="entry name" value="Gas-vesicle_GvpO"/>
</dbReference>
<accession>A0A371AZF1</accession>